<dbReference type="AlphaFoldDB" id="A0A8S9RU63"/>
<proteinExistence type="predicted"/>
<evidence type="ECO:0000256" key="1">
    <source>
        <dbReference type="SAM" id="MobiDB-lite"/>
    </source>
</evidence>
<feature type="compositionally biased region" description="Polar residues" evidence="1">
    <location>
        <begin position="25"/>
        <end position="34"/>
    </location>
</feature>
<organism evidence="2 3">
    <name type="scientific">Brassica cretica</name>
    <name type="common">Mustard</name>
    <dbReference type="NCBI Taxonomy" id="69181"/>
    <lineage>
        <taxon>Eukaryota</taxon>
        <taxon>Viridiplantae</taxon>
        <taxon>Streptophyta</taxon>
        <taxon>Embryophyta</taxon>
        <taxon>Tracheophyta</taxon>
        <taxon>Spermatophyta</taxon>
        <taxon>Magnoliopsida</taxon>
        <taxon>eudicotyledons</taxon>
        <taxon>Gunneridae</taxon>
        <taxon>Pentapetalae</taxon>
        <taxon>rosids</taxon>
        <taxon>malvids</taxon>
        <taxon>Brassicales</taxon>
        <taxon>Brassicaceae</taxon>
        <taxon>Brassiceae</taxon>
        <taxon>Brassica</taxon>
    </lineage>
</organism>
<feature type="region of interest" description="Disordered" evidence="1">
    <location>
        <begin position="1"/>
        <end position="50"/>
    </location>
</feature>
<reference evidence="2" key="1">
    <citation type="submission" date="2019-12" db="EMBL/GenBank/DDBJ databases">
        <title>Genome sequencing and annotation of Brassica cretica.</title>
        <authorList>
            <person name="Studholme D.J."/>
            <person name="Sarris P."/>
        </authorList>
    </citation>
    <scope>NUCLEOTIDE SEQUENCE</scope>
    <source>
        <strain evidence="2">PFS-109/04</strain>
        <tissue evidence="2">Leaf</tissue>
    </source>
</reference>
<protein>
    <submittedName>
        <fullName evidence="2">Uncharacterized protein</fullName>
    </submittedName>
</protein>
<accession>A0A8S9RU63</accession>
<name>A0A8S9RU63_BRACR</name>
<dbReference type="EMBL" id="QGKX02000088">
    <property type="protein sequence ID" value="KAF3583712.1"/>
    <property type="molecule type" value="Genomic_DNA"/>
</dbReference>
<gene>
    <name evidence="2" type="ORF">F2Q69_00027461</name>
</gene>
<sequence length="77" mass="7927">MAILIQSDGKAQAPKKPINQLAKCSETQQQQTKRSGARGGDSRSVKASSSYIGGGAVVANRLKRSSGVARLTAVKAG</sequence>
<evidence type="ECO:0000313" key="3">
    <source>
        <dbReference type="Proteomes" id="UP000712600"/>
    </source>
</evidence>
<evidence type="ECO:0000313" key="2">
    <source>
        <dbReference type="EMBL" id="KAF3583712.1"/>
    </source>
</evidence>
<dbReference type="Proteomes" id="UP000712600">
    <property type="component" value="Unassembled WGS sequence"/>
</dbReference>
<comment type="caution">
    <text evidence="2">The sequence shown here is derived from an EMBL/GenBank/DDBJ whole genome shotgun (WGS) entry which is preliminary data.</text>
</comment>